<evidence type="ECO:0000313" key="2">
    <source>
        <dbReference type="Proteomes" id="UP001233999"/>
    </source>
</evidence>
<proteinExistence type="predicted"/>
<name>A0AAD8ABH4_DIPPU</name>
<reference evidence="1" key="1">
    <citation type="journal article" date="2023" name="IScience">
        <title>Live-bearing cockroach genome reveals convergent evolutionary mechanisms linked to viviparity in insects and beyond.</title>
        <authorList>
            <person name="Fouks B."/>
            <person name="Harrison M.C."/>
            <person name="Mikhailova A.A."/>
            <person name="Marchal E."/>
            <person name="English S."/>
            <person name="Carruthers M."/>
            <person name="Jennings E.C."/>
            <person name="Chiamaka E.L."/>
            <person name="Frigard R.A."/>
            <person name="Pippel M."/>
            <person name="Attardo G.M."/>
            <person name="Benoit J.B."/>
            <person name="Bornberg-Bauer E."/>
            <person name="Tobe S.S."/>
        </authorList>
    </citation>
    <scope>NUCLEOTIDE SEQUENCE</scope>
    <source>
        <strain evidence="1">Stay&amp;Tobe</strain>
    </source>
</reference>
<dbReference type="EMBL" id="JASPKZ010002301">
    <property type="protein sequence ID" value="KAJ9595942.1"/>
    <property type="molecule type" value="Genomic_DNA"/>
</dbReference>
<sequence length="54" mass="5933">MLWPGAVFPPELCRGVVTSLTERTGALTATLSRVAACSLPRPHRPKTQWYIKPA</sequence>
<protein>
    <submittedName>
        <fullName evidence="1">Uncharacterized protein</fullName>
    </submittedName>
</protein>
<feature type="non-terminal residue" evidence="1">
    <location>
        <position position="1"/>
    </location>
</feature>
<evidence type="ECO:0000313" key="1">
    <source>
        <dbReference type="EMBL" id="KAJ9595942.1"/>
    </source>
</evidence>
<comment type="caution">
    <text evidence="1">The sequence shown here is derived from an EMBL/GenBank/DDBJ whole genome shotgun (WGS) entry which is preliminary data.</text>
</comment>
<dbReference type="Proteomes" id="UP001233999">
    <property type="component" value="Unassembled WGS sequence"/>
</dbReference>
<dbReference type="AlphaFoldDB" id="A0AAD8ABH4"/>
<gene>
    <name evidence="1" type="ORF">L9F63_012835</name>
</gene>
<reference evidence="1" key="2">
    <citation type="submission" date="2023-05" db="EMBL/GenBank/DDBJ databases">
        <authorList>
            <person name="Fouks B."/>
        </authorList>
    </citation>
    <scope>NUCLEOTIDE SEQUENCE</scope>
    <source>
        <strain evidence="1">Stay&amp;Tobe</strain>
        <tissue evidence="1">Testes</tissue>
    </source>
</reference>
<accession>A0AAD8ABH4</accession>
<keyword evidence="2" id="KW-1185">Reference proteome</keyword>
<organism evidence="1 2">
    <name type="scientific">Diploptera punctata</name>
    <name type="common">Pacific beetle cockroach</name>
    <dbReference type="NCBI Taxonomy" id="6984"/>
    <lineage>
        <taxon>Eukaryota</taxon>
        <taxon>Metazoa</taxon>
        <taxon>Ecdysozoa</taxon>
        <taxon>Arthropoda</taxon>
        <taxon>Hexapoda</taxon>
        <taxon>Insecta</taxon>
        <taxon>Pterygota</taxon>
        <taxon>Neoptera</taxon>
        <taxon>Polyneoptera</taxon>
        <taxon>Dictyoptera</taxon>
        <taxon>Blattodea</taxon>
        <taxon>Blaberoidea</taxon>
        <taxon>Blaberidae</taxon>
        <taxon>Diplopterinae</taxon>
        <taxon>Diploptera</taxon>
    </lineage>
</organism>